<gene>
    <name evidence="2" type="ORF">Selli1_28850</name>
</gene>
<organism evidence="2 3">
    <name type="scientific">Sellimonas catena</name>
    <dbReference type="NCBI Taxonomy" id="2994035"/>
    <lineage>
        <taxon>Bacteria</taxon>
        <taxon>Bacillati</taxon>
        <taxon>Bacillota</taxon>
        <taxon>Clostridia</taxon>
        <taxon>Lachnospirales</taxon>
        <taxon>Lachnospiraceae</taxon>
        <taxon>Sellimonas</taxon>
    </lineage>
</organism>
<reference evidence="2 3" key="1">
    <citation type="journal article" date="2023" name="Int. J. Syst. Evol. Microbiol.">
        <title>Sellimonas catena sp. nov., isolated from human faeces.</title>
        <authorList>
            <person name="Hisatomi A."/>
            <person name="Ohkuma M."/>
            <person name="Sakamoto M."/>
        </authorList>
    </citation>
    <scope>NUCLEOTIDE SEQUENCE [LARGE SCALE GENOMIC DNA]</scope>
    <source>
        <strain evidence="2 3">12EGH17</strain>
    </source>
</reference>
<dbReference type="AlphaFoldDB" id="A0A9W6FFJ9"/>
<protein>
    <recommendedName>
        <fullName evidence="1">HEPN AbiJ-N-terminal domain-containing protein</fullName>
    </recommendedName>
</protein>
<dbReference type="RefSeq" id="WP_281873676.1">
    <property type="nucleotide sequence ID" value="NZ_BSBO01000035.1"/>
</dbReference>
<evidence type="ECO:0000259" key="1">
    <source>
        <dbReference type="Pfam" id="PF18863"/>
    </source>
</evidence>
<dbReference type="EMBL" id="BSBO01000035">
    <property type="protein sequence ID" value="GLG05711.1"/>
    <property type="molecule type" value="Genomic_DNA"/>
</dbReference>
<feature type="domain" description="HEPN AbiJ-N-terminal" evidence="1">
    <location>
        <begin position="10"/>
        <end position="174"/>
    </location>
</feature>
<name>A0A9W6FFJ9_9FIRM</name>
<accession>A0A9W6FFJ9</accession>
<dbReference type="InterPro" id="IPR049503">
    <property type="entry name" value="AbiJ_NTD4"/>
</dbReference>
<keyword evidence="3" id="KW-1185">Reference proteome</keyword>
<evidence type="ECO:0000313" key="3">
    <source>
        <dbReference type="Proteomes" id="UP001145145"/>
    </source>
</evidence>
<evidence type="ECO:0000313" key="2">
    <source>
        <dbReference type="EMBL" id="GLG05711.1"/>
    </source>
</evidence>
<proteinExistence type="predicted"/>
<dbReference type="Proteomes" id="UP001145145">
    <property type="component" value="Unassembled WGS sequence"/>
</dbReference>
<comment type="caution">
    <text evidence="2">The sequence shown here is derived from an EMBL/GenBank/DDBJ whole genome shotgun (WGS) entry which is preliminary data.</text>
</comment>
<sequence length="299" mass="34440">MVKVSRRGGFSDRQGIKSENTEIQMKNFDNRTRIQIFNLLSEQYHFFYGGQYYSNDSVQSFFRYVTSEVFGQRIDTRKSIDDDKFFDEINQVIMNNSYDDVLTLVEAISEYWEQELNKKYPYKAYGYYLQEETYSVFKQFNELFKQEYVGYRFIDGLLSPISNEIEVDTIKETLDCEYSAVTLHISKAHSLLANREHPDYENSIKESISSVEAMCEIVTGVRGKEATLGNMLKKLEQKGVVIHSALKSAFNILYGYTSDANGIRHAGDIGGKASTFEEAKFMLISCCAFINYLKGIMAD</sequence>
<dbReference type="Pfam" id="PF18863">
    <property type="entry name" value="AbiJ_NTD4"/>
    <property type="match status" value="1"/>
</dbReference>